<dbReference type="GO" id="GO:0016020">
    <property type="term" value="C:membrane"/>
    <property type="evidence" value="ECO:0007669"/>
    <property type="project" value="InterPro"/>
</dbReference>
<evidence type="ECO:0000256" key="1">
    <source>
        <dbReference type="ARBA" id="ARBA00022729"/>
    </source>
</evidence>
<feature type="domain" description="SRCR" evidence="7">
    <location>
        <begin position="433"/>
        <end position="534"/>
    </location>
</feature>
<evidence type="ECO:0000256" key="6">
    <source>
        <dbReference type="SAM" id="SignalP"/>
    </source>
</evidence>
<keyword evidence="4" id="KW-0325">Glycoprotein</keyword>
<feature type="disulfide bond" evidence="5">
    <location>
        <begin position="714"/>
        <end position="724"/>
    </location>
</feature>
<evidence type="ECO:0000256" key="5">
    <source>
        <dbReference type="PROSITE-ProRule" id="PRU00196"/>
    </source>
</evidence>
<feature type="disulfide bond" evidence="5">
    <location>
        <begin position="194"/>
        <end position="204"/>
    </location>
</feature>
<keyword evidence="2" id="KW-0677">Repeat</keyword>
<dbReference type="InterPro" id="IPR001190">
    <property type="entry name" value="SRCR"/>
</dbReference>
<dbReference type="Pfam" id="PF26129">
    <property type="entry name" value="Vwde"/>
    <property type="match status" value="1"/>
</dbReference>
<feature type="domain" description="SRCR" evidence="7">
    <location>
        <begin position="856"/>
        <end position="957"/>
    </location>
</feature>
<dbReference type="Gene3D" id="2.60.120.260">
    <property type="entry name" value="Galactose-binding domain-like"/>
    <property type="match status" value="1"/>
</dbReference>
<feature type="domain" description="SRCR" evidence="7">
    <location>
        <begin position="750"/>
        <end position="851"/>
    </location>
</feature>
<dbReference type="FunFam" id="3.10.250.10:FF:000006">
    <property type="entry name" value="neurotrypsin isoform X2"/>
    <property type="match status" value="1"/>
</dbReference>
<feature type="domain" description="SRCR" evidence="7">
    <location>
        <begin position="539"/>
        <end position="640"/>
    </location>
</feature>
<feature type="disulfide bond" evidence="5">
    <location>
        <begin position="670"/>
        <end position="734"/>
    </location>
</feature>
<comment type="caution">
    <text evidence="9">The sequence shown here is derived from an EMBL/GenBank/DDBJ whole genome shotgun (WGS) entry which is preliminary data.</text>
</comment>
<feature type="disulfide bond" evidence="5">
    <location>
        <begin position="609"/>
        <end position="619"/>
    </location>
</feature>
<dbReference type="SMART" id="SM00202">
    <property type="entry name" value="SR"/>
    <property type="match status" value="9"/>
</dbReference>
<dbReference type="PANTHER" id="PTHR19331">
    <property type="entry name" value="SCAVENGER RECEPTOR DOMAIN-CONTAINING"/>
    <property type="match status" value="1"/>
</dbReference>
<evidence type="ECO:0000313" key="9">
    <source>
        <dbReference type="EMBL" id="KAK6167552.1"/>
    </source>
</evidence>
<gene>
    <name evidence="9" type="ORF">SNE40_021551</name>
</gene>
<evidence type="ECO:0000256" key="3">
    <source>
        <dbReference type="ARBA" id="ARBA00023157"/>
    </source>
</evidence>
<evidence type="ECO:0000313" key="10">
    <source>
        <dbReference type="Proteomes" id="UP001347796"/>
    </source>
</evidence>
<dbReference type="PROSITE" id="PS51233">
    <property type="entry name" value="VWFD"/>
    <property type="match status" value="1"/>
</dbReference>
<proteinExistence type="predicted"/>
<dbReference type="InterPro" id="IPR036772">
    <property type="entry name" value="SRCR-like_dom_sf"/>
</dbReference>
<feature type="domain" description="SRCR" evidence="7">
    <location>
        <begin position="645"/>
        <end position="745"/>
    </location>
</feature>
<feature type="domain" description="SRCR" evidence="7">
    <location>
        <begin position="330"/>
        <end position="431"/>
    </location>
</feature>
<sequence>MKSLGFWLFLVTSLLPQALAANVRLVGGSGPHEGRVELFYNRQWGTVCDDGWGSTDASVVCRELGFPSGGAIARGNAYFGQGTGSILLGNVRCRGSESSLKYCNHTAFACAHSEDASVTCSRRLRLVGGSGAHEGRVEILYNNQWGTVCDDSWDNKDALVVCRELGFPSISAIARRVAYFGQGTGNIHLDDVNCTGSESSIRYCNHNGWSTHNCGHNEDASVTCSRVRLVNGNGPFEGRVEIYNNNRWGTVCDDNWDNKDASVVCREVGLSSIGAIAREKAYFGQGTGNISLDEVNCTGRESSIRYCNHNGLNTHNCGHTEDAAVTCSHVRLVNGSGPYEGRVEVYYNRRWGTVCDDSWDNKDASVVCRELGFPSGGAIAKGRANFGQGTGNIHLDDVKCSGRESSLRYCNHSGWNTHNCRHSEDASVICSISRISGGIEPNEGRVEVFYNGEWGTVCDDNWDNRDATVLCREAGYPLGGRIANGAANIPRGTGNIHLDDLNCNGRESSIRYCNHRGWNVHNCQHYEDAFIICNNTYSIRLVNGSGPHEGTVEMYYNRAWGTVCDDNWGSSDASVVCAQLGFSSLGAIARGGAYFGRGTGNILLDDVNCNGRESAIRYCSHNGLNTHNCGHHEDASVTCQVAYSVRLVGGSGPHEGRVQVFYDNAWGTVCDDSWDFKDALVVCREVGFPGSSVPRSSAHFGQGNGTILLDNVDCNGRESSLKACDHNGWGKHNCGHNEDVSVTCRFAYSIRLVNGSGPHEGRVEVYYNNRWGTVCDDGWDSTDASVVCRELGFSSRGAIGRQSAHFGQGRGSIILDDVNCNGSELSLKDCNHRGWTKHNCGHSEDASIICGFTYAIRLVGGSGPHEGRVEVYYHNRWGTVCSNSWSSNDASVVCRELGFSSVGAIARTGAYFGQGTGSILLDYVRCTGRESSLKYCNHNGWTRNSCRHSTDASVTCRRRVHQVDPIVNITLETIDDDYRKMYRFYCDFTGRRDDLIYSAAWFVNNYLVYSSPAVGGGTNLASFRRSLSLTDDQLNRTVGYDIRCQVLASDSLTRTKSNSSSRFIGIKILTPVIRVREGEHGILRIKAGAEVGCYGPGCRYVVSALIPNSGPCEPTASVNNFCGVNILENIANGWDQEYEINITAGISNQYGQSLKEFELTLGSFGPHPDHWTWAKYTIFPRVQVIVAKDTTSVQSLTCRAYSDPRLVTFQGLRIDIQSIGTFSLYKDKEHDIEVQIQTIRCSGTTGYCNCGMVARIGGTAYMISSCNSNHWIIEYVLCDNAVDILRVQQTLSYIYELTFPTGATVSAKLLNANPKYVDVKITPSVLDTNRSRGLCGRISSNMNEQLVLRNGRTSSDRINYNSITEFQDASEFVNSWGVQRNENLFDQAVLDNLKPNTAVAITCRCNNPITHDVSSTLSCDADSPVNICKSNPNYHPFSKRTCSVRSRAPSGRRRRSVPAVLHIDETPRRIKRQAAWSGNWTEETATAFCTNLLTKTPIIELCKREVKTVNINLALETCIADIKLTGTTIFAKSPVSSAQLQCVGEAYLDPMLQVEEANKTSVLRQVVTLDCPNNCSEQGTCDNGTCVCYNNYIGSGCELDLRDEPLAEVLEFEGICDIRTEECDDIGVIGGSFVQTTESSCRFTLYQLAANGTTTSTLEPIVNSASVESVGKVICELPFYASGRQRRFAVPIPQTPSIQDTFTAYNISVSNDGQHYSNALSVVYFDSRCMDCDVEGVVINCQFSQNHCVYQNRCYNNSENYPLDEQYICRADGNGRRWEIDSSKATDPCYIYQPFTNSSARLTSYQLDQTVINDRYLTEGWYGEPGKVIANVTAPPQSRCGTVYPIYLQTAPTKVLNVNQSITACVRRFSSLCIETIAIKVKYCRNDFFIYKLKSSPLESSGYCLE</sequence>
<evidence type="ECO:0000259" key="8">
    <source>
        <dbReference type="PROSITE" id="PS51233"/>
    </source>
</evidence>
<dbReference type="PRINTS" id="PR00258">
    <property type="entry name" value="SPERACTRCPTR"/>
</dbReference>
<keyword evidence="3 5" id="KW-1015">Disulfide bond</keyword>
<feature type="chain" id="PRO_5043026544" description="Deleted in malignant brain tumors 1 protein" evidence="6">
    <location>
        <begin position="21"/>
        <end position="1906"/>
    </location>
</feature>
<evidence type="ECO:0000256" key="2">
    <source>
        <dbReference type="ARBA" id="ARBA00022737"/>
    </source>
</evidence>
<dbReference type="Proteomes" id="UP001347796">
    <property type="component" value="Unassembled WGS sequence"/>
</dbReference>
<accession>A0AAN8IXN7</accession>
<dbReference type="PROSITE" id="PS50287">
    <property type="entry name" value="SRCR_2"/>
    <property type="match status" value="9"/>
</dbReference>
<keyword evidence="1 6" id="KW-0732">Signal</keyword>
<feature type="signal peptide" evidence="6">
    <location>
        <begin position="1"/>
        <end position="20"/>
    </location>
</feature>
<protein>
    <recommendedName>
        <fullName evidence="11">Deleted in malignant brain tumors 1 protein</fullName>
    </recommendedName>
</protein>
<feature type="domain" description="VWFD" evidence="8">
    <location>
        <begin position="1196"/>
        <end position="1384"/>
    </location>
</feature>
<feature type="disulfide bond" evidence="5">
    <location>
        <begin position="683"/>
        <end position="744"/>
    </location>
</feature>
<name>A0AAN8IXN7_PATCE</name>
<feature type="domain" description="SRCR" evidence="7">
    <location>
        <begin position="124"/>
        <end position="225"/>
    </location>
</feature>
<feature type="disulfide bond" evidence="5">
    <location>
        <begin position="503"/>
        <end position="513"/>
    </location>
</feature>
<dbReference type="Gene3D" id="3.10.250.10">
    <property type="entry name" value="SRCR-like domain"/>
    <property type="match status" value="9"/>
</dbReference>
<evidence type="ECO:0000256" key="4">
    <source>
        <dbReference type="ARBA" id="ARBA00023180"/>
    </source>
</evidence>
<dbReference type="InterPro" id="IPR001846">
    <property type="entry name" value="VWF_type-D"/>
</dbReference>
<feature type="disulfide bond" evidence="5">
    <location>
        <begin position="400"/>
        <end position="410"/>
    </location>
</feature>
<dbReference type="InterPro" id="IPR058727">
    <property type="entry name" value="Helical_Vwde"/>
</dbReference>
<reference evidence="9 10" key="1">
    <citation type="submission" date="2024-01" db="EMBL/GenBank/DDBJ databases">
        <title>The genome of the rayed Mediterranean limpet Patella caerulea (Linnaeus, 1758).</title>
        <authorList>
            <person name="Anh-Thu Weber A."/>
            <person name="Halstead-Nussloch G."/>
        </authorList>
    </citation>
    <scope>NUCLEOTIDE SEQUENCE [LARGE SCALE GENOMIC DNA]</scope>
    <source>
        <strain evidence="9">AATW-2023a</strain>
        <tissue evidence="9">Whole specimen</tissue>
    </source>
</reference>
<evidence type="ECO:0008006" key="11">
    <source>
        <dbReference type="Google" id="ProtNLM"/>
    </source>
</evidence>
<dbReference type="FunFam" id="3.10.250.10:FF:000011">
    <property type="entry name" value="Scavenger receptor class A member 5"/>
    <property type="match status" value="8"/>
</dbReference>
<dbReference type="PANTHER" id="PTHR19331:SF465">
    <property type="entry name" value="EGG PEPTIDE SPERACT RECEPTOR"/>
    <property type="match status" value="1"/>
</dbReference>
<dbReference type="EMBL" id="JAZGQO010000018">
    <property type="protein sequence ID" value="KAK6167552.1"/>
    <property type="molecule type" value="Genomic_DNA"/>
</dbReference>
<comment type="caution">
    <text evidence="5">Lacks conserved residue(s) required for the propagation of feature annotation.</text>
</comment>
<feature type="domain" description="SRCR" evidence="7">
    <location>
        <begin position="227"/>
        <end position="328"/>
    </location>
</feature>
<organism evidence="9 10">
    <name type="scientific">Patella caerulea</name>
    <name type="common">Rayed Mediterranean limpet</name>
    <dbReference type="NCBI Taxonomy" id="87958"/>
    <lineage>
        <taxon>Eukaryota</taxon>
        <taxon>Metazoa</taxon>
        <taxon>Spiralia</taxon>
        <taxon>Lophotrochozoa</taxon>
        <taxon>Mollusca</taxon>
        <taxon>Gastropoda</taxon>
        <taxon>Patellogastropoda</taxon>
        <taxon>Patelloidea</taxon>
        <taxon>Patellidae</taxon>
        <taxon>Patella</taxon>
    </lineage>
</organism>
<feature type="domain" description="SRCR" evidence="7">
    <location>
        <begin position="23"/>
        <end position="121"/>
    </location>
</feature>
<feature type="disulfide bond" evidence="5">
    <location>
        <begin position="926"/>
        <end position="936"/>
    </location>
</feature>
<feature type="disulfide bond" evidence="5">
    <location>
        <begin position="820"/>
        <end position="830"/>
    </location>
</feature>
<dbReference type="PROSITE" id="PS00420">
    <property type="entry name" value="SRCR_1"/>
    <property type="match status" value="8"/>
</dbReference>
<dbReference type="Pfam" id="PF00530">
    <property type="entry name" value="SRCR"/>
    <property type="match status" value="9"/>
</dbReference>
<evidence type="ECO:0000259" key="7">
    <source>
        <dbReference type="PROSITE" id="PS50287"/>
    </source>
</evidence>
<feature type="disulfide bond" evidence="5">
    <location>
        <begin position="93"/>
        <end position="103"/>
    </location>
</feature>
<dbReference type="SUPFAM" id="SSF56487">
    <property type="entry name" value="SRCR-like"/>
    <property type="match status" value="9"/>
</dbReference>
<keyword evidence="10" id="KW-1185">Reference proteome</keyword>
<feature type="disulfide bond" evidence="5">
    <location>
        <begin position="297"/>
        <end position="307"/>
    </location>
</feature>